<dbReference type="NCBIfam" id="TIGR04256">
    <property type="entry name" value="GxxExxY"/>
    <property type="match status" value="1"/>
</dbReference>
<accession>A0A1G2HWK4</accession>
<protein>
    <recommendedName>
        <fullName evidence="3">GxxExxY protein</fullName>
    </recommendedName>
</protein>
<dbReference type="Proteomes" id="UP000179183">
    <property type="component" value="Unassembled WGS sequence"/>
</dbReference>
<evidence type="ECO:0000313" key="2">
    <source>
        <dbReference type="Proteomes" id="UP000179183"/>
    </source>
</evidence>
<evidence type="ECO:0000313" key="1">
    <source>
        <dbReference type="EMBL" id="OGZ66924.1"/>
    </source>
</evidence>
<name>A0A1G2HWK4_9BACT</name>
<dbReference type="AlphaFoldDB" id="A0A1G2HWK4"/>
<proteinExistence type="predicted"/>
<gene>
    <name evidence="1" type="ORF">A3D34_02050</name>
</gene>
<evidence type="ECO:0008006" key="3">
    <source>
        <dbReference type="Google" id="ProtNLM"/>
    </source>
</evidence>
<reference evidence="1 2" key="1">
    <citation type="journal article" date="2016" name="Nat. Commun.">
        <title>Thousands of microbial genomes shed light on interconnected biogeochemical processes in an aquifer system.</title>
        <authorList>
            <person name="Anantharaman K."/>
            <person name="Brown C.T."/>
            <person name="Hug L.A."/>
            <person name="Sharon I."/>
            <person name="Castelle C.J."/>
            <person name="Probst A.J."/>
            <person name="Thomas B.C."/>
            <person name="Singh A."/>
            <person name="Wilkins M.J."/>
            <person name="Karaoz U."/>
            <person name="Brodie E.L."/>
            <person name="Williams K.H."/>
            <person name="Hubbard S.S."/>
            <person name="Banfield J.F."/>
        </authorList>
    </citation>
    <scope>NUCLEOTIDE SEQUENCE [LARGE SCALE GENOMIC DNA]</scope>
</reference>
<dbReference type="EMBL" id="MHOQ01000017">
    <property type="protein sequence ID" value="OGZ66924.1"/>
    <property type="molecule type" value="Genomic_DNA"/>
</dbReference>
<dbReference type="Pfam" id="PF13366">
    <property type="entry name" value="PDDEXK_3"/>
    <property type="match status" value="1"/>
</dbReference>
<dbReference type="InterPro" id="IPR026350">
    <property type="entry name" value="GxxExxY"/>
</dbReference>
<comment type="caution">
    <text evidence="1">The sequence shown here is derived from an EMBL/GenBank/DDBJ whole genome shotgun (WGS) entry which is preliminary data.</text>
</comment>
<organism evidence="1 2">
    <name type="scientific">Candidatus Staskawiczbacteria bacterium RIFCSPHIGHO2_02_FULL_33_16</name>
    <dbReference type="NCBI Taxonomy" id="1802204"/>
    <lineage>
        <taxon>Bacteria</taxon>
        <taxon>Candidatus Staskawicziibacteriota</taxon>
    </lineage>
</organism>
<sequence length="132" mass="15781">MTHEFTNKIELIHPELSYKISGVLFKVHNKLGRFCREIQYGDLLEIELKKANIFFEREKILPIEIINKKDASNKVDFCIDDKILLDIKSKKFITKEDYFQMIRYLKFSKLHLGLIVNFRSTYLKPKRVINLD</sequence>